<dbReference type="EMBL" id="DTMQ01000009">
    <property type="protein sequence ID" value="HGE98601.1"/>
    <property type="molecule type" value="Genomic_DNA"/>
</dbReference>
<evidence type="ECO:0000256" key="1">
    <source>
        <dbReference type="ARBA" id="ARBA00004651"/>
    </source>
</evidence>
<proteinExistence type="predicted"/>
<dbReference type="PANTHER" id="PTHR32322">
    <property type="entry name" value="INNER MEMBRANE TRANSPORTER"/>
    <property type="match status" value="1"/>
</dbReference>
<dbReference type="Pfam" id="PF00892">
    <property type="entry name" value="EamA"/>
    <property type="match status" value="2"/>
</dbReference>
<dbReference type="GO" id="GO:0005886">
    <property type="term" value="C:plasma membrane"/>
    <property type="evidence" value="ECO:0007669"/>
    <property type="project" value="UniProtKB-SubCell"/>
</dbReference>
<evidence type="ECO:0000313" key="8">
    <source>
        <dbReference type="EMBL" id="HGE98601.1"/>
    </source>
</evidence>
<dbReference type="PANTHER" id="PTHR32322:SF18">
    <property type="entry name" value="S-ADENOSYLMETHIONINE_S-ADENOSYLHOMOCYSTEINE TRANSPORTER"/>
    <property type="match status" value="1"/>
</dbReference>
<evidence type="ECO:0000256" key="2">
    <source>
        <dbReference type="ARBA" id="ARBA00022475"/>
    </source>
</evidence>
<keyword evidence="2" id="KW-1003">Cell membrane</keyword>
<dbReference type="InterPro" id="IPR000620">
    <property type="entry name" value="EamA_dom"/>
</dbReference>
<feature type="transmembrane region" description="Helical" evidence="6">
    <location>
        <begin position="223"/>
        <end position="243"/>
    </location>
</feature>
<feature type="transmembrane region" description="Helical" evidence="6">
    <location>
        <begin position="107"/>
        <end position="125"/>
    </location>
</feature>
<feature type="transmembrane region" description="Helical" evidence="6">
    <location>
        <begin position="137"/>
        <end position="155"/>
    </location>
</feature>
<keyword evidence="4 6" id="KW-1133">Transmembrane helix</keyword>
<feature type="domain" description="EamA" evidence="7">
    <location>
        <begin position="194"/>
        <end position="324"/>
    </location>
</feature>
<evidence type="ECO:0000256" key="4">
    <source>
        <dbReference type="ARBA" id="ARBA00022989"/>
    </source>
</evidence>
<evidence type="ECO:0000256" key="6">
    <source>
        <dbReference type="SAM" id="Phobius"/>
    </source>
</evidence>
<feature type="transmembrane region" description="Helical" evidence="6">
    <location>
        <begin position="249"/>
        <end position="272"/>
    </location>
</feature>
<evidence type="ECO:0000259" key="7">
    <source>
        <dbReference type="Pfam" id="PF00892"/>
    </source>
</evidence>
<feature type="domain" description="EamA" evidence="7">
    <location>
        <begin position="46"/>
        <end position="180"/>
    </location>
</feature>
<comment type="caution">
    <text evidence="8">The sequence shown here is derived from an EMBL/GenBank/DDBJ whole genome shotgun (WGS) entry which is preliminary data.</text>
</comment>
<name>A0A7C3UVN2_UNCW3</name>
<gene>
    <name evidence="8" type="ORF">ENX07_00800</name>
</gene>
<dbReference type="AlphaFoldDB" id="A0A7C3UVN2"/>
<keyword evidence="5 6" id="KW-0472">Membrane</keyword>
<accession>A0A7C3UVN2</accession>
<feature type="transmembrane region" description="Helical" evidence="6">
    <location>
        <begin position="308"/>
        <end position="329"/>
    </location>
</feature>
<evidence type="ECO:0000256" key="5">
    <source>
        <dbReference type="ARBA" id="ARBA00023136"/>
    </source>
</evidence>
<evidence type="ECO:0000256" key="3">
    <source>
        <dbReference type="ARBA" id="ARBA00022692"/>
    </source>
</evidence>
<feature type="transmembrane region" description="Helical" evidence="6">
    <location>
        <begin position="192"/>
        <end position="211"/>
    </location>
</feature>
<comment type="subcellular location">
    <subcellularLocation>
        <location evidence="1">Cell membrane</location>
        <topology evidence="1">Multi-pass membrane protein</topology>
    </subcellularLocation>
</comment>
<organism evidence="8">
    <name type="scientific">candidate division WOR-3 bacterium</name>
    <dbReference type="NCBI Taxonomy" id="2052148"/>
    <lineage>
        <taxon>Bacteria</taxon>
        <taxon>Bacteria division WOR-3</taxon>
    </lineage>
</organism>
<sequence length="336" mass="39738">MFTQGFCQFSPPLKICLSYIIKIFNFVNSLFENFLNFFIIFFMKKKSYILGIIVVILWSTAASAFKISLRYIDHIQLLFYSIVFSSIFFFSLILIRKNFGELKIKKNLNSIFLGFLNPFLYYLILFKSYSILKGQEALCLNYTWPIWIVIFSAIFMKNKIYLENIFAIFLSYTGVFIIFTNLKLRNFNINNYYGSFLALSSAIIWGIYWVLNVKDKREDNVKLFFNFLFSILYFFIFIFIKGFNLKLKSIFYLIGPLYVSLFEMGLTFVLWIKALRISENSTRIANLIFLSPFFSLFLLSIFANEKILITTIIGLFFIISGILINEFFLTKRKNRI</sequence>
<feature type="transmembrane region" description="Helical" evidence="6">
    <location>
        <begin position="77"/>
        <end position="95"/>
    </location>
</feature>
<feature type="transmembrane region" description="Helical" evidence="6">
    <location>
        <begin position="284"/>
        <end position="302"/>
    </location>
</feature>
<reference evidence="8" key="1">
    <citation type="journal article" date="2020" name="mSystems">
        <title>Genome- and Community-Level Interaction Insights into Carbon Utilization and Element Cycling Functions of Hydrothermarchaeota in Hydrothermal Sediment.</title>
        <authorList>
            <person name="Zhou Z."/>
            <person name="Liu Y."/>
            <person name="Xu W."/>
            <person name="Pan J."/>
            <person name="Luo Z.H."/>
            <person name="Li M."/>
        </authorList>
    </citation>
    <scope>NUCLEOTIDE SEQUENCE [LARGE SCALE GENOMIC DNA]</scope>
    <source>
        <strain evidence="8">SpSt-906</strain>
    </source>
</reference>
<feature type="transmembrane region" description="Helical" evidence="6">
    <location>
        <begin position="19"/>
        <end position="41"/>
    </location>
</feature>
<protein>
    <submittedName>
        <fullName evidence="8">DMT family transporter</fullName>
    </submittedName>
</protein>
<dbReference type="InterPro" id="IPR037185">
    <property type="entry name" value="EmrE-like"/>
</dbReference>
<dbReference type="SUPFAM" id="SSF103481">
    <property type="entry name" value="Multidrug resistance efflux transporter EmrE"/>
    <property type="match status" value="2"/>
</dbReference>
<keyword evidence="3 6" id="KW-0812">Transmembrane</keyword>
<feature type="transmembrane region" description="Helical" evidence="6">
    <location>
        <begin position="162"/>
        <end position="180"/>
    </location>
</feature>
<dbReference type="InterPro" id="IPR050638">
    <property type="entry name" value="AA-Vitamin_Transporters"/>
</dbReference>
<feature type="transmembrane region" description="Helical" evidence="6">
    <location>
        <begin position="48"/>
        <end position="65"/>
    </location>
</feature>